<evidence type="ECO:0000256" key="2">
    <source>
        <dbReference type="ARBA" id="ARBA00022630"/>
    </source>
</evidence>
<evidence type="ECO:0000259" key="5">
    <source>
        <dbReference type="Pfam" id="PF22780"/>
    </source>
</evidence>
<keyword evidence="2" id="KW-0285">Flavoprotein</keyword>
<dbReference type="InterPro" id="IPR023166">
    <property type="entry name" value="BaiN-like_dom_sf"/>
</dbReference>
<dbReference type="Proteomes" id="UP001065549">
    <property type="component" value="Unassembled WGS sequence"/>
</dbReference>
<dbReference type="Gene3D" id="1.10.8.260">
    <property type="entry name" value="HI0933 insert domain-like"/>
    <property type="match status" value="1"/>
</dbReference>
<dbReference type="PANTHER" id="PTHR42887">
    <property type="entry name" value="OS12G0638800 PROTEIN"/>
    <property type="match status" value="1"/>
</dbReference>
<reference evidence="6" key="1">
    <citation type="submission" date="2022-09" db="EMBL/GenBank/DDBJ databases">
        <title>Culturomic study of gut microbiota in children with autism spectrum disorder.</title>
        <authorList>
            <person name="Efimov B.A."/>
            <person name="Chaplin A.V."/>
            <person name="Sokolova S.R."/>
            <person name="Pikina A.P."/>
            <person name="Korzhanova M."/>
            <person name="Belova V."/>
            <person name="Korostin D."/>
        </authorList>
    </citation>
    <scope>NUCLEOTIDE SEQUENCE</scope>
    <source>
        <strain evidence="6">ASD5510</strain>
    </source>
</reference>
<evidence type="ECO:0000259" key="4">
    <source>
        <dbReference type="Pfam" id="PF03486"/>
    </source>
</evidence>
<dbReference type="SUPFAM" id="SSF51905">
    <property type="entry name" value="FAD/NAD(P)-binding domain"/>
    <property type="match status" value="1"/>
</dbReference>
<dbReference type="AlphaFoldDB" id="A0A9J6QQN2"/>
<gene>
    <name evidence="6" type="ORF">OBO34_05105</name>
</gene>
<feature type="domain" description="RsdA/BaiN/AoA(So)-like insert" evidence="5">
    <location>
        <begin position="172"/>
        <end position="335"/>
    </location>
</feature>
<keyword evidence="7" id="KW-1185">Reference proteome</keyword>
<dbReference type="PANTHER" id="PTHR42887:SF2">
    <property type="entry name" value="OS12G0638800 PROTEIN"/>
    <property type="match status" value="1"/>
</dbReference>
<dbReference type="EMBL" id="JAOSHN010000002">
    <property type="protein sequence ID" value="MCU7377732.1"/>
    <property type="molecule type" value="Genomic_DNA"/>
</dbReference>
<evidence type="ECO:0000256" key="1">
    <source>
        <dbReference type="ARBA" id="ARBA00001974"/>
    </source>
</evidence>
<dbReference type="Pfam" id="PF13450">
    <property type="entry name" value="NAD_binding_8"/>
    <property type="match status" value="1"/>
</dbReference>
<name>A0A9J6QQN2_9FIRM</name>
<comment type="cofactor">
    <cofactor evidence="1">
        <name>FAD</name>
        <dbReference type="ChEBI" id="CHEBI:57692"/>
    </cofactor>
</comment>
<dbReference type="Pfam" id="PF22780">
    <property type="entry name" value="HI0933_like_1st"/>
    <property type="match status" value="1"/>
</dbReference>
<dbReference type="NCBIfam" id="TIGR00275">
    <property type="entry name" value="aminoacetone oxidase family FAD-binding enzyme"/>
    <property type="match status" value="1"/>
</dbReference>
<protein>
    <submittedName>
        <fullName evidence="6">Aminoacetone oxidase family FAD-binding enzyme</fullName>
    </submittedName>
</protein>
<dbReference type="SUPFAM" id="SSF160996">
    <property type="entry name" value="HI0933 insert domain-like"/>
    <property type="match status" value="1"/>
</dbReference>
<organism evidence="6 7">
    <name type="scientific">Hominibacterium faecale</name>
    <dbReference type="NCBI Taxonomy" id="2839743"/>
    <lineage>
        <taxon>Bacteria</taxon>
        <taxon>Bacillati</taxon>
        <taxon>Bacillota</taxon>
        <taxon>Clostridia</taxon>
        <taxon>Peptostreptococcales</taxon>
        <taxon>Anaerovoracaceae</taxon>
        <taxon>Hominibacterium</taxon>
    </lineage>
</organism>
<dbReference type="Gene3D" id="3.50.50.60">
    <property type="entry name" value="FAD/NAD(P)-binding domain"/>
    <property type="match status" value="2"/>
</dbReference>
<dbReference type="InterPro" id="IPR004792">
    <property type="entry name" value="BaiN-like"/>
</dbReference>
<dbReference type="InterPro" id="IPR055178">
    <property type="entry name" value="RsdA/BaiN/AoA(So)-like_dom"/>
</dbReference>
<evidence type="ECO:0000256" key="3">
    <source>
        <dbReference type="ARBA" id="ARBA00022827"/>
    </source>
</evidence>
<evidence type="ECO:0000313" key="7">
    <source>
        <dbReference type="Proteomes" id="UP001065549"/>
    </source>
</evidence>
<feature type="domain" description="RsdA/BaiN/AoA(So)-like Rossmann fold-like" evidence="4">
    <location>
        <begin position="61"/>
        <end position="389"/>
    </location>
</feature>
<sequence>MWDIGIIGGGASAMAAAIAAASQCEGLSICILEKKDSLGKKLTATGNGKCNLTNAACPNVRETLEFFSSLGIITRTDEQGRIYPYSQQAADVVYGMVRQLKALGVQAKCGCGAQQVDKDANGFAVTCSGGEKLSAGRLLIAAGGKAAPQFGTSGDGYSFARRLGHKVTRLSPSLTALDVQEDFRRLKGIRVRAAAGLWKDDQLVSQEEGEVQFTADGVSGICIFNLSRFVKLEEHESFLEGIGRYRICLDVLPHMNLPQTEDFLWERRRISRLKAKDLLLSVVPAALAEKLMSTIQTDGDMKAADLSHEQIASLAGILKQWNLHLSGVKGWKQAQCTSGGVDLSQVNEMTMESRLVSGLYFAGEVLDYDGPCGGFNLQNAWETGIKAGKAMAASLQSEKTKEE</sequence>
<accession>A0A9J6QQN2</accession>
<dbReference type="Gene3D" id="2.40.30.10">
    <property type="entry name" value="Translation factors"/>
    <property type="match status" value="1"/>
</dbReference>
<dbReference type="InterPro" id="IPR057661">
    <property type="entry name" value="RsdA/BaiN/AoA(So)_Rossmann"/>
</dbReference>
<comment type="caution">
    <text evidence="6">The sequence shown here is derived from an EMBL/GenBank/DDBJ whole genome shotgun (WGS) entry which is preliminary data.</text>
</comment>
<evidence type="ECO:0000313" key="6">
    <source>
        <dbReference type="EMBL" id="MCU7377732.1"/>
    </source>
</evidence>
<keyword evidence="3" id="KW-0274">FAD</keyword>
<proteinExistence type="predicted"/>
<dbReference type="Pfam" id="PF03486">
    <property type="entry name" value="HI0933_like"/>
    <property type="match status" value="1"/>
</dbReference>
<dbReference type="InterPro" id="IPR036188">
    <property type="entry name" value="FAD/NAD-bd_sf"/>
</dbReference>
<dbReference type="RefSeq" id="WP_253019605.1">
    <property type="nucleotide sequence ID" value="NZ_JAOSHN010000002.1"/>
</dbReference>